<sequence length="39" mass="4659">MEYLVIEQRVWLNLVDSVRQLTEQVNLLSNRIHPPAQKQ</sequence>
<accession>A0A379MTC5</accession>
<dbReference type="Proteomes" id="UP000255233">
    <property type="component" value="Unassembled WGS sequence"/>
</dbReference>
<name>A0A379MTC5_9BACT</name>
<dbReference type="AlphaFoldDB" id="A0A379MTC5"/>
<gene>
    <name evidence="1" type="ORF">NCTC11190_01368</name>
</gene>
<organism evidence="1 2">
    <name type="scientific">Rikenella microfusus</name>
    <dbReference type="NCBI Taxonomy" id="28139"/>
    <lineage>
        <taxon>Bacteria</taxon>
        <taxon>Pseudomonadati</taxon>
        <taxon>Bacteroidota</taxon>
        <taxon>Bacteroidia</taxon>
        <taxon>Bacteroidales</taxon>
        <taxon>Rikenellaceae</taxon>
        <taxon>Rikenella</taxon>
    </lineage>
</organism>
<reference evidence="1 2" key="1">
    <citation type="submission" date="2018-06" db="EMBL/GenBank/DDBJ databases">
        <authorList>
            <consortium name="Pathogen Informatics"/>
            <person name="Doyle S."/>
        </authorList>
    </citation>
    <scope>NUCLEOTIDE SEQUENCE [LARGE SCALE GENOMIC DNA]</scope>
    <source>
        <strain evidence="1 2">NCTC11190</strain>
    </source>
</reference>
<keyword evidence="2" id="KW-1185">Reference proteome</keyword>
<dbReference type="EMBL" id="UGVL01000001">
    <property type="protein sequence ID" value="SUE34150.1"/>
    <property type="molecule type" value="Genomic_DNA"/>
</dbReference>
<evidence type="ECO:0000313" key="1">
    <source>
        <dbReference type="EMBL" id="SUE34150.1"/>
    </source>
</evidence>
<evidence type="ECO:0000313" key="2">
    <source>
        <dbReference type="Proteomes" id="UP000255233"/>
    </source>
</evidence>
<proteinExistence type="predicted"/>
<protein>
    <submittedName>
        <fullName evidence="1">Uncharacterized protein</fullName>
    </submittedName>
</protein>